<evidence type="ECO:0000313" key="3">
    <source>
        <dbReference type="Proteomes" id="UP001164746"/>
    </source>
</evidence>
<reference evidence="2" key="1">
    <citation type="submission" date="2022-11" db="EMBL/GenBank/DDBJ databases">
        <title>Centuries of genome instability and evolution in soft-shell clam transmissible cancer (bioRxiv).</title>
        <authorList>
            <person name="Hart S.F.M."/>
            <person name="Yonemitsu M.A."/>
            <person name="Giersch R.M."/>
            <person name="Beal B.F."/>
            <person name="Arriagada G."/>
            <person name="Davis B.W."/>
            <person name="Ostrander E.A."/>
            <person name="Goff S.P."/>
            <person name="Metzger M.J."/>
        </authorList>
    </citation>
    <scope>NUCLEOTIDE SEQUENCE</scope>
    <source>
        <strain evidence="2">MELC-2E11</strain>
        <tissue evidence="2">Siphon/mantle</tissue>
    </source>
</reference>
<dbReference type="EMBL" id="CP111025">
    <property type="protein sequence ID" value="WAR26806.1"/>
    <property type="molecule type" value="Genomic_DNA"/>
</dbReference>
<accession>A0ABY7G157</accession>
<keyword evidence="3" id="KW-1185">Reference proteome</keyword>
<evidence type="ECO:0000256" key="1">
    <source>
        <dbReference type="SAM" id="Phobius"/>
    </source>
</evidence>
<keyword evidence="1" id="KW-0472">Membrane</keyword>
<dbReference type="Proteomes" id="UP001164746">
    <property type="component" value="Chromosome 14"/>
</dbReference>
<organism evidence="2 3">
    <name type="scientific">Mya arenaria</name>
    <name type="common">Soft-shell clam</name>
    <dbReference type="NCBI Taxonomy" id="6604"/>
    <lineage>
        <taxon>Eukaryota</taxon>
        <taxon>Metazoa</taxon>
        <taxon>Spiralia</taxon>
        <taxon>Lophotrochozoa</taxon>
        <taxon>Mollusca</taxon>
        <taxon>Bivalvia</taxon>
        <taxon>Autobranchia</taxon>
        <taxon>Heteroconchia</taxon>
        <taxon>Euheterodonta</taxon>
        <taxon>Imparidentia</taxon>
        <taxon>Neoheterodontei</taxon>
        <taxon>Myida</taxon>
        <taxon>Myoidea</taxon>
        <taxon>Myidae</taxon>
        <taxon>Mya</taxon>
    </lineage>
</organism>
<keyword evidence="1" id="KW-0812">Transmembrane</keyword>
<sequence length="156" mass="17546">MFRFLLFGLLMSVFVTLPSVRAGGMFCFLLFGLLMSVFVTLPSVRAGGMFCFLLFGLLMSVFVTLPSVRAGDKSTDQKLLEAIERALDRQLMDIKVGPTSDSEYKTYDCEGNQICKDCFDECGGKVKCASVCMLRDFEDEDKRGSDDTQKKGWWYT</sequence>
<keyword evidence="1" id="KW-1133">Transmembrane helix</keyword>
<feature type="transmembrane region" description="Helical" evidence="1">
    <location>
        <begin position="46"/>
        <end position="68"/>
    </location>
</feature>
<evidence type="ECO:0000313" key="2">
    <source>
        <dbReference type="EMBL" id="WAR26806.1"/>
    </source>
</evidence>
<name>A0ABY7G157_MYAAR</name>
<gene>
    <name evidence="2" type="ORF">MAR_012510</name>
</gene>
<protein>
    <submittedName>
        <fullName evidence="2">Uncharacterized protein</fullName>
    </submittedName>
</protein>
<proteinExistence type="predicted"/>